<feature type="domain" description="Mur ligase C-terminal" evidence="9">
    <location>
        <begin position="332"/>
        <end position="440"/>
    </location>
</feature>
<comment type="pathway">
    <text evidence="2 7 8">Cell wall biogenesis; peptidoglycan biosynthesis.</text>
</comment>
<dbReference type="Pfam" id="PF02875">
    <property type="entry name" value="Mur_ligase_C"/>
    <property type="match status" value="1"/>
</dbReference>
<proteinExistence type="inferred from homology"/>
<dbReference type="Gene3D" id="3.40.1190.10">
    <property type="entry name" value="Mur-like, catalytic domain"/>
    <property type="match status" value="1"/>
</dbReference>
<sequence length="475" mass="49737">MIPVQGFEGQNVAVLGLGRSGLAAARALVAGDAVPVCWDDSPEARERAMAEGFAVRELTRAGAFDDIASLVVSPGIAHLYPAPNPVISAAWAAGVPVDNDIGMFFRSLALSDWDQYDVLPRVVAVTGSNGKSTTSALIHHILSESGRESQLAGNIGRGVLDIDPPGEAGVVVLELSSYQTDLARSLTPDVAVFTNLSPDHLDRHAGLGGYFAAKRRLFAEGGPDRAVIGVDEAEGQYMANQLSEGPGDDRVIRISSGQKLGGPGWDVFARKGFLSEWRKGRQVASVDLRGIKGLPGAHNHQNACAAFAVCRALGMGPKQIEAALHSFSGLPHRSQIVAEAGGVSYVNDSKATNVDSAVKALLAFDNIRWICGGLQKDGGLDGLAPGLGNVRKAYVIGREAAGFALGLGGTEAEICTTMQVAVAHAMAEAEPGDVVLLAPATASFDQYDNFEQRGNDFMARVREGLGLSQEVSTES</sequence>
<comment type="caution">
    <text evidence="11">The sequence shown here is derived from an EMBL/GenBank/DDBJ whole genome shotgun (WGS) entry which is preliminary data.</text>
</comment>
<dbReference type="EC" id="6.3.2.9" evidence="7 8"/>
<dbReference type="InterPro" id="IPR036615">
    <property type="entry name" value="Mur_ligase_C_dom_sf"/>
</dbReference>
<dbReference type="InterPro" id="IPR013221">
    <property type="entry name" value="Mur_ligase_cen"/>
</dbReference>
<keyword evidence="7 8" id="KW-0133">Cell shape</keyword>
<feature type="binding site" evidence="7">
    <location>
        <begin position="127"/>
        <end position="133"/>
    </location>
    <ligand>
        <name>ATP</name>
        <dbReference type="ChEBI" id="CHEBI:30616"/>
    </ligand>
</feature>
<keyword evidence="7 8" id="KW-0131">Cell cycle</keyword>
<keyword evidence="6 7" id="KW-0067">ATP-binding</keyword>
<dbReference type="UniPathway" id="UPA00219"/>
<organism evidence="11 12">
    <name type="scientific">Puniceibacterium antarcticum</name>
    <dbReference type="NCBI Taxonomy" id="1206336"/>
    <lineage>
        <taxon>Bacteria</taxon>
        <taxon>Pseudomonadati</taxon>
        <taxon>Pseudomonadota</taxon>
        <taxon>Alphaproteobacteria</taxon>
        <taxon>Rhodobacterales</taxon>
        <taxon>Paracoccaceae</taxon>
        <taxon>Puniceibacterium</taxon>
    </lineage>
</organism>
<dbReference type="Gene3D" id="3.90.190.20">
    <property type="entry name" value="Mur ligase, C-terminal domain"/>
    <property type="match status" value="1"/>
</dbReference>
<evidence type="ECO:0000313" key="12">
    <source>
        <dbReference type="Proteomes" id="UP000231259"/>
    </source>
</evidence>
<dbReference type="InterPro" id="IPR036565">
    <property type="entry name" value="Mur-like_cat_sf"/>
</dbReference>
<evidence type="ECO:0000259" key="10">
    <source>
        <dbReference type="Pfam" id="PF08245"/>
    </source>
</evidence>
<dbReference type="OrthoDB" id="9809796at2"/>
<dbReference type="Proteomes" id="UP000231259">
    <property type="component" value="Unassembled WGS sequence"/>
</dbReference>
<dbReference type="GO" id="GO:0051301">
    <property type="term" value="P:cell division"/>
    <property type="evidence" value="ECO:0007669"/>
    <property type="project" value="UniProtKB-KW"/>
</dbReference>
<dbReference type="InterPro" id="IPR005762">
    <property type="entry name" value="MurD"/>
</dbReference>
<keyword evidence="7 8" id="KW-0573">Peptidoglycan synthesis</keyword>
<dbReference type="RefSeq" id="WP_099912113.1">
    <property type="nucleotide sequence ID" value="NZ_AWWI01000121.1"/>
</dbReference>
<keyword evidence="3 7" id="KW-0963">Cytoplasm</keyword>
<dbReference type="GO" id="GO:0008764">
    <property type="term" value="F:UDP-N-acetylmuramoylalanine-D-glutamate ligase activity"/>
    <property type="evidence" value="ECO:0007669"/>
    <property type="project" value="UniProtKB-UniRule"/>
</dbReference>
<dbReference type="SUPFAM" id="SSF53244">
    <property type="entry name" value="MurD-like peptide ligases, peptide-binding domain"/>
    <property type="match status" value="1"/>
</dbReference>
<dbReference type="GO" id="GO:0005524">
    <property type="term" value="F:ATP binding"/>
    <property type="evidence" value="ECO:0007669"/>
    <property type="project" value="UniProtKB-UniRule"/>
</dbReference>
<comment type="catalytic activity">
    <reaction evidence="7 8">
        <text>UDP-N-acetyl-alpha-D-muramoyl-L-alanine + D-glutamate + ATP = UDP-N-acetyl-alpha-D-muramoyl-L-alanyl-D-glutamate + ADP + phosphate + H(+)</text>
        <dbReference type="Rhea" id="RHEA:16429"/>
        <dbReference type="ChEBI" id="CHEBI:15378"/>
        <dbReference type="ChEBI" id="CHEBI:29986"/>
        <dbReference type="ChEBI" id="CHEBI:30616"/>
        <dbReference type="ChEBI" id="CHEBI:43474"/>
        <dbReference type="ChEBI" id="CHEBI:83898"/>
        <dbReference type="ChEBI" id="CHEBI:83900"/>
        <dbReference type="ChEBI" id="CHEBI:456216"/>
        <dbReference type="EC" id="6.3.2.9"/>
    </reaction>
</comment>
<dbReference type="GO" id="GO:0071555">
    <property type="term" value="P:cell wall organization"/>
    <property type="evidence" value="ECO:0007669"/>
    <property type="project" value="UniProtKB-KW"/>
</dbReference>
<dbReference type="EMBL" id="AWWI01000121">
    <property type="protein sequence ID" value="PIL18450.1"/>
    <property type="molecule type" value="Genomic_DNA"/>
</dbReference>
<dbReference type="SUPFAM" id="SSF53623">
    <property type="entry name" value="MurD-like peptide ligases, catalytic domain"/>
    <property type="match status" value="1"/>
</dbReference>
<dbReference type="SUPFAM" id="SSF51984">
    <property type="entry name" value="MurCD N-terminal domain"/>
    <property type="match status" value="1"/>
</dbReference>
<keyword evidence="12" id="KW-1185">Reference proteome</keyword>
<keyword evidence="4 7" id="KW-0436">Ligase</keyword>
<keyword evidence="7 8" id="KW-0961">Cell wall biogenesis/degradation</keyword>
<comment type="subcellular location">
    <subcellularLocation>
        <location evidence="1 7 8">Cytoplasm</location>
    </subcellularLocation>
</comment>
<comment type="similarity">
    <text evidence="7">Belongs to the MurCDEF family.</text>
</comment>
<evidence type="ECO:0000313" key="11">
    <source>
        <dbReference type="EMBL" id="PIL18450.1"/>
    </source>
</evidence>
<comment type="function">
    <text evidence="7 8">Cell wall formation. Catalyzes the addition of glutamate to the nucleotide precursor UDP-N-acetylmuramoyl-L-alanine (UMA).</text>
</comment>
<evidence type="ECO:0000256" key="3">
    <source>
        <dbReference type="ARBA" id="ARBA00022490"/>
    </source>
</evidence>
<evidence type="ECO:0000256" key="1">
    <source>
        <dbReference type="ARBA" id="ARBA00004496"/>
    </source>
</evidence>
<protein>
    <recommendedName>
        <fullName evidence="7 8">UDP-N-acetylmuramoylalanine--D-glutamate ligase</fullName>
        <ecNumber evidence="7 8">6.3.2.9</ecNumber>
    </recommendedName>
    <alternativeName>
        <fullName evidence="7">D-glutamic acid-adding enzyme</fullName>
    </alternativeName>
    <alternativeName>
        <fullName evidence="7">UDP-N-acetylmuramoyl-L-alanyl-D-glutamate synthetase</fullName>
    </alternativeName>
</protein>
<dbReference type="AlphaFoldDB" id="A0A2G8RA69"/>
<keyword evidence="7 8" id="KW-0132">Cell division</keyword>
<gene>
    <name evidence="7" type="primary">murD</name>
    <name evidence="11" type="ORF">P775_17910</name>
</gene>
<evidence type="ECO:0000256" key="4">
    <source>
        <dbReference type="ARBA" id="ARBA00022598"/>
    </source>
</evidence>
<dbReference type="InterPro" id="IPR004101">
    <property type="entry name" value="Mur_ligase_C"/>
</dbReference>
<keyword evidence="5 7" id="KW-0547">Nucleotide-binding</keyword>
<dbReference type="PANTHER" id="PTHR43692">
    <property type="entry name" value="UDP-N-ACETYLMURAMOYLALANINE--D-GLUTAMATE LIGASE"/>
    <property type="match status" value="1"/>
</dbReference>
<feature type="domain" description="Mur ligase central" evidence="10">
    <location>
        <begin position="125"/>
        <end position="310"/>
    </location>
</feature>
<dbReference type="PANTHER" id="PTHR43692:SF1">
    <property type="entry name" value="UDP-N-ACETYLMURAMOYLALANINE--D-GLUTAMATE LIGASE"/>
    <property type="match status" value="1"/>
</dbReference>
<evidence type="ECO:0000256" key="5">
    <source>
        <dbReference type="ARBA" id="ARBA00022741"/>
    </source>
</evidence>
<dbReference type="GO" id="GO:0009252">
    <property type="term" value="P:peptidoglycan biosynthetic process"/>
    <property type="evidence" value="ECO:0007669"/>
    <property type="project" value="UniProtKB-UniRule"/>
</dbReference>
<name>A0A2G8RA69_9RHOB</name>
<evidence type="ECO:0000256" key="6">
    <source>
        <dbReference type="ARBA" id="ARBA00022840"/>
    </source>
</evidence>
<dbReference type="NCBIfam" id="TIGR01087">
    <property type="entry name" value="murD"/>
    <property type="match status" value="1"/>
</dbReference>
<evidence type="ECO:0000256" key="8">
    <source>
        <dbReference type="RuleBase" id="RU003664"/>
    </source>
</evidence>
<dbReference type="Pfam" id="PF08245">
    <property type="entry name" value="Mur_ligase_M"/>
    <property type="match status" value="1"/>
</dbReference>
<dbReference type="GO" id="GO:0008360">
    <property type="term" value="P:regulation of cell shape"/>
    <property type="evidence" value="ECO:0007669"/>
    <property type="project" value="UniProtKB-KW"/>
</dbReference>
<evidence type="ECO:0000259" key="9">
    <source>
        <dbReference type="Pfam" id="PF02875"/>
    </source>
</evidence>
<dbReference type="HAMAP" id="MF_00639">
    <property type="entry name" value="MurD"/>
    <property type="match status" value="1"/>
</dbReference>
<reference evidence="11 12" key="1">
    <citation type="submission" date="2013-09" db="EMBL/GenBank/DDBJ databases">
        <title>Genome sequencing of Phaeobacter antarcticus sp. nov. SM1211.</title>
        <authorList>
            <person name="Zhang X.-Y."/>
            <person name="Liu C."/>
            <person name="Chen X.-L."/>
            <person name="Xie B.-B."/>
            <person name="Qin Q.-L."/>
            <person name="Rong J.-C."/>
            <person name="Zhang Y.-Z."/>
        </authorList>
    </citation>
    <scope>NUCLEOTIDE SEQUENCE [LARGE SCALE GENOMIC DNA]</scope>
    <source>
        <strain evidence="11 12">SM1211</strain>
    </source>
</reference>
<evidence type="ECO:0000256" key="7">
    <source>
        <dbReference type="HAMAP-Rule" id="MF_00639"/>
    </source>
</evidence>
<accession>A0A2G8RA69</accession>
<dbReference type="GO" id="GO:0005737">
    <property type="term" value="C:cytoplasm"/>
    <property type="evidence" value="ECO:0007669"/>
    <property type="project" value="UniProtKB-SubCell"/>
</dbReference>
<dbReference type="Gene3D" id="3.40.50.720">
    <property type="entry name" value="NAD(P)-binding Rossmann-like Domain"/>
    <property type="match status" value="1"/>
</dbReference>
<evidence type="ECO:0000256" key="2">
    <source>
        <dbReference type="ARBA" id="ARBA00004752"/>
    </source>
</evidence>